<evidence type="ECO:0000313" key="1">
    <source>
        <dbReference type="EMBL" id="CAK7337421.1"/>
    </source>
</evidence>
<dbReference type="EMBL" id="CAWUPB010001087">
    <property type="protein sequence ID" value="CAK7337421.1"/>
    <property type="molecule type" value="Genomic_DNA"/>
</dbReference>
<protein>
    <submittedName>
        <fullName evidence="1">Uncharacterized protein</fullName>
    </submittedName>
</protein>
<accession>A0AAV1RLX3</accession>
<comment type="caution">
    <text evidence="1">The sequence shown here is derived from an EMBL/GenBank/DDBJ whole genome shotgun (WGS) entry which is preliminary data.</text>
</comment>
<dbReference type="Proteomes" id="UP001314170">
    <property type="component" value="Unassembled WGS sequence"/>
</dbReference>
<gene>
    <name evidence="1" type="ORF">DCAF_LOCUS12455</name>
</gene>
<proteinExistence type="predicted"/>
<keyword evidence="2" id="KW-1185">Reference proteome</keyword>
<dbReference type="AlphaFoldDB" id="A0AAV1RLX3"/>
<evidence type="ECO:0000313" key="2">
    <source>
        <dbReference type="Proteomes" id="UP001314170"/>
    </source>
</evidence>
<organism evidence="1 2">
    <name type="scientific">Dovyalis caffra</name>
    <dbReference type="NCBI Taxonomy" id="77055"/>
    <lineage>
        <taxon>Eukaryota</taxon>
        <taxon>Viridiplantae</taxon>
        <taxon>Streptophyta</taxon>
        <taxon>Embryophyta</taxon>
        <taxon>Tracheophyta</taxon>
        <taxon>Spermatophyta</taxon>
        <taxon>Magnoliopsida</taxon>
        <taxon>eudicotyledons</taxon>
        <taxon>Gunneridae</taxon>
        <taxon>Pentapetalae</taxon>
        <taxon>rosids</taxon>
        <taxon>fabids</taxon>
        <taxon>Malpighiales</taxon>
        <taxon>Salicaceae</taxon>
        <taxon>Flacourtieae</taxon>
        <taxon>Dovyalis</taxon>
    </lineage>
</organism>
<name>A0AAV1RLX3_9ROSI</name>
<reference evidence="1 2" key="1">
    <citation type="submission" date="2024-01" db="EMBL/GenBank/DDBJ databases">
        <authorList>
            <person name="Waweru B."/>
        </authorList>
    </citation>
    <scope>NUCLEOTIDE SEQUENCE [LARGE SCALE GENOMIC DNA]</scope>
</reference>
<sequence>MASTNIVSRLSSRLQPLLFKLNKKSLSPELSSLKPSSLPTQITIAIELRGIDVPIAQRYSISQVGFELI</sequence>